<dbReference type="InterPro" id="IPR000896">
    <property type="entry name" value="Hemocyanin/hexamerin_mid_dom"/>
</dbReference>
<gene>
    <name evidence="8" type="primary">LOC113400340</name>
</gene>
<evidence type="ECO:0000313" key="7">
    <source>
        <dbReference type="Proteomes" id="UP001652626"/>
    </source>
</evidence>
<proteinExistence type="inferred from homology"/>
<dbReference type="SUPFAM" id="SSF48050">
    <property type="entry name" value="Hemocyanin, N-terminal domain"/>
    <property type="match status" value="1"/>
</dbReference>
<dbReference type="Pfam" id="PF03723">
    <property type="entry name" value="Hemocyanin_C"/>
    <property type="match status" value="1"/>
</dbReference>
<dbReference type="Gene3D" id="1.10.1280.10">
    <property type="entry name" value="Di-copper center containing domain from catechol oxidase"/>
    <property type="match status" value="1"/>
</dbReference>
<evidence type="ECO:0000256" key="1">
    <source>
        <dbReference type="ARBA" id="ARBA00022761"/>
    </source>
</evidence>
<feature type="domain" description="Hemocyanin N-terminal" evidence="5">
    <location>
        <begin position="39"/>
        <end position="159"/>
    </location>
</feature>
<dbReference type="PANTHER" id="PTHR11511:SF5">
    <property type="entry name" value="FAT-BODY PROTEIN 1-RELATED"/>
    <property type="match status" value="1"/>
</dbReference>
<evidence type="ECO:0000259" key="5">
    <source>
        <dbReference type="Pfam" id="PF03722"/>
    </source>
</evidence>
<dbReference type="PROSITE" id="PS00210">
    <property type="entry name" value="HEMOCYANIN_2"/>
    <property type="match status" value="1"/>
</dbReference>
<protein>
    <submittedName>
        <fullName evidence="8">Hexamerin-like</fullName>
    </submittedName>
</protein>
<comment type="similarity">
    <text evidence="2">Belongs to the hemocyanin family.</text>
</comment>
<keyword evidence="3" id="KW-0732">Signal</keyword>
<dbReference type="PRINTS" id="PR00187">
    <property type="entry name" value="HAEMOCYANIN"/>
</dbReference>
<evidence type="ECO:0000256" key="3">
    <source>
        <dbReference type="SAM" id="SignalP"/>
    </source>
</evidence>
<organism evidence="7 8">
    <name type="scientific">Vanessa tameamea</name>
    <name type="common">Kamehameha butterfly</name>
    <dbReference type="NCBI Taxonomy" id="334116"/>
    <lineage>
        <taxon>Eukaryota</taxon>
        <taxon>Metazoa</taxon>
        <taxon>Ecdysozoa</taxon>
        <taxon>Arthropoda</taxon>
        <taxon>Hexapoda</taxon>
        <taxon>Insecta</taxon>
        <taxon>Pterygota</taxon>
        <taxon>Neoptera</taxon>
        <taxon>Endopterygota</taxon>
        <taxon>Lepidoptera</taxon>
        <taxon>Glossata</taxon>
        <taxon>Ditrysia</taxon>
        <taxon>Papilionoidea</taxon>
        <taxon>Nymphalidae</taxon>
        <taxon>Nymphalinae</taxon>
        <taxon>Vanessa</taxon>
    </lineage>
</organism>
<dbReference type="InterPro" id="IPR013788">
    <property type="entry name" value="Hemocyanin/hexamerin"/>
</dbReference>
<feature type="domain" description="Hemocyanin middle" evidence="4">
    <location>
        <begin position="165"/>
        <end position="316"/>
    </location>
</feature>
<dbReference type="Gene3D" id="2.60.40.1520">
    <property type="entry name" value="Hemocyanin, C-terminal domain"/>
    <property type="match status" value="1"/>
</dbReference>
<dbReference type="Proteomes" id="UP001652626">
    <property type="component" value="Chromosome 17"/>
</dbReference>
<dbReference type="InterPro" id="IPR005204">
    <property type="entry name" value="Hemocyanin_N"/>
</dbReference>
<dbReference type="OrthoDB" id="7419495at2759"/>
<keyword evidence="1" id="KW-0758">Storage protein</keyword>
<reference evidence="8" key="1">
    <citation type="submission" date="2025-08" db="UniProtKB">
        <authorList>
            <consortium name="RefSeq"/>
        </authorList>
    </citation>
    <scope>IDENTIFICATION</scope>
    <source>
        <tissue evidence="8">Whole body</tissue>
    </source>
</reference>
<dbReference type="OMA" id="RPAFTKK"/>
<feature type="domain" description="Hemocyanin C-terminal" evidence="6">
    <location>
        <begin position="417"/>
        <end position="649"/>
    </location>
</feature>
<feature type="chain" id="PRO_5045826243" evidence="3">
    <location>
        <begin position="19"/>
        <end position="845"/>
    </location>
</feature>
<dbReference type="InterPro" id="IPR037020">
    <property type="entry name" value="Hemocyanin_C_sf"/>
</dbReference>
<dbReference type="InterPro" id="IPR008922">
    <property type="entry name" value="Di-copper_centre_dom_sf"/>
</dbReference>
<feature type="domain" description="Hemocyanin middle" evidence="4">
    <location>
        <begin position="376"/>
        <end position="407"/>
    </location>
</feature>
<dbReference type="SUPFAM" id="SSF81296">
    <property type="entry name" value="E set domains"/>
    <property type="match status" value="1"/>
</dbReference>
<dbReference type="SUPFAM" id="SSF48056">
    <property type="entry name" value="Di-copper centre-containing domain"/>
    <property type="match status" value="1"/>
</dbReference>
<keyword evidence="7" id="KW-1185">Reference proteome</keyword>
<dbReference type="GO" id="GO:0005615">
    <property type="term" value="C:extracellular space"/>
    <property type="evidence" value="ECO:0007669"/>
    <property type="project" value="UniProtKB-ARBA"/>
</dbReference>
<dbReference type="GeneID" id="113400340"/>
<name>A0A8B8IHX8_VANTA</name>
<dbReference type="GO" id="GO:0045735">
    <property type="term" value="F:nutrient reservoir activity"/>
    <property type="evidence" value="ECO:0007669"/>
    <property type="project" value="UniProtKB-KW"/>
</dbReference>
<evidence type="ECO:0000259" key="4">
    <source>
        <dbReference type="Pfam" id="PF00372"/>
    </source>
</evidence>
<dbReference type="Pfam" id="PF00372">
    <property type="entry name" value="Hemocyanin_M"/>
    <property type="match status" value="2"/>
</dbReference>
<dbReference type="PANTHER" id="PTHR11511">
    <property type="entry name" value="LARVAL STORAGE PROTEIN/PHENOLOXIDASE"/>
    <property type="match status" value="1"/>
</dbReference>
<evidence type="ECO:0000259" key="6">
    <source>
        <dbReference type="Pfam" id="PF03723"/>
    </source>
</evidence>
<dbReference type="Pfam" id="PF03722">
    <property type="entry name" value="Hemocyanin_N"/>
    <property type="match status" value="1"/>
</dbReference>
<dbReference type="InterPro" id="IPR014756">
    <property type="entry name" value="Ig_E-set"/>
</dbReference>
<accession>A0A8B8IHX8</accession>
<feature type="signal peptide" evidence="3">
    <location>
        <begin position="1"/>
        <end position="18"/>
    </location>
</feature>
<evidence type="ECO:0000313" key="8">
    <source>
        <dbReference type="RefSeq" id="XP_026495656.2"/>
    </source>
</evidence>
<dbReference type="InterPro" id="IPR036697">
    <property type="entry name" value="Hemocyanin_N_sf"/>
</dbReference>
<dbReference type="InterPro" id="IPR005203">
    <property type="entry name" value="Hemocyanin_C"/>
</dbReference>
<sequence>MKKLTLLLTSVLFLQAEGYVIQVPTETTNTRTTPVGWVHIQKLLLPLFENVCEESTDPIVVRLNEEFKLDPSHGFYLKPDVIDNLQSLKANKGMLAKGEIFTEYDADHLNELKLVYDILYYAKDFDTFYKAACWARQNVNCGLFVDAIYLAILNRRDTEKITLPAPYELLPNYFIRKDFIIKASSLIRGETFTLPEWVRNEGNAYILEVNYTTNYYEGSNDKLAYFHEDVGLNSYYYLNRLKILPWITDLRNLKNNNCGEHIYHSMKQMMARYNLERYSNGLNELDGIDWDYINEYSYDPMLIYSNGNEFSQRRRDNGDSEILIMLKNIENGLPAVVVHMRDGGYNKSDIINHLMEILVTGEKSYENLALQYLVDKVVSRVPSALEHYMTTIRDPIFWKLNKKIVDIVDKALQVLPSYTRSQLYFPGVVVQNVEVKKIMSSFDNFEFDVTSALKSEGEDVKFQVKINQPRLNHKPFTFKITVSSQVAQKALIKLYLGPKVMPGELVEKKNLFMLLDCFEFNLKIGSNVVTRTSNDMMIMSDDFASLETLHKRVLDAEFGLDTLRSKSVWSQIGFPSRLILPKGTPEGLPMHLFVFVAPYVKATLGGTRNTLDLNSDAILSPGYPLDLSVEIQQLFNLPNALVKDIVVTHKTEGTYNKASNAYNSGNNDNIWQSSDVEFVRPNGPLALSARPAFTKKTFDYKSKKNQYGKKNDYDLKKDEIIEDTKTKDFTTEDEASTKFSDEKSPDNMEVINNIYITPELEHDKSTADIIDKNNMYYKISTDDIYDTSDVYFTPSDLKDTSNFNEFIQTDYNVKPHALLKMPKKRFSNIFNIIFKPIKPDEELYE</sequence>
<evidence type="ECO:0000256" key="2">
    <source>
        <dbReference type="ARBA" id="ARBA00038082"/>
    </source>
</evidence>
<dbReference type="Gene3D" id="1.20.1370.10">
    <property type="entry name" value="Hemocyanin, N-terminal domain"/>
    <property type="match status" value="1"/>
</dbReference>
<dbReference type="RefSeq" id="XP_026495656.2">
    <property type="nucleotide sequence ID" value="XM_026639871.2"/>
</dbReference>
<dbReference type="AlphaFoldDB" id="A0A8B8IHX8"/>